<proteinExistence type="predicted"/>
<dbReference type="EMBL" id="BAAARY010000011">
    <property type="protein sequence ID" value="GAA2525472.1"/>
    <property type="molecule type" value="Genomic_DNA"/>
</dbReference>
<evidence type="ECO:0000313" key="2">
    <source>
        <dbReference type="EMBL" id="GAA2525472.1"/>
    </source>
</evidence>
<dbReference type="Proteomes" id="UP001499978">
    <property type="component" value="Unassembled WGS sequence"/>
</dbReference>
<reference evidence="2 3" key="1">
    <citation type="journal article" date="2019" name="Int. J. Syst. Evol. Microbiol.">
        <title>The Global Catalogue of Microorganisms (GCM) 10K type strain sequencing project: providing services to taxonomists for standard genome sequencing and annotation.</title>
        <authorList>
            <consortium name="The Broad Institute Genomics Platform"/>
            <consortium name="The Broad Institute Genome Sequencing Center for Infectious Disease"/>
            <person name="Wu L."/>
            <person name="Ma J."/>
        </authorList>
    </citation>
    <scope>NUCLEOTIDE SEQUENCE [LARGE SCALE GENOMIC DNA]</scope>
    <source>
        <strain evidence="2 3">JCM 3367</strain>
    </source>
</reference>
<feature type="compositionally biased region" description="Polar residues" evidence="1">
    <location>
        <begin position="102"/>
        <end position="117"/>
    </location>
</feature>
<sequence>MLDAVAEQAADSGVTVAAGPASEYERATRHDAAARNAPVRLAPGRALAARGAGRRQRGRVACRVVLDDVRWADAGSLELLDHVLRHPLAADGLERTAADNAAASTGRSSITGASRQLSPIGGTGRRRRGNAAAARTDSPGDRPASIREMPGPG</sequence>
<evidence type="ECO:0000256" key="1">
    <source>
        <dbReference type="SAM" id="MobiDB-lite"/>
    </source>
</evidence>
<name>A0ABN3NM39_9ACTN</name>
<evidence type="ECO:0000313" key="3">
    <source>
        <dbReference type="Proteomes" id="UP001499978"/>
    </source>
</evidence>
<comment type="caution">
    <text evidence="2">The sequence shown here is derived from an EMBL/GenBank/DDBJ whole genome shotgun (WGS) entry which is preliminary data.</text>
</comment>
<accession>A0ABN3NM39</accession>
<gene>
    <name evidence="2" type="ORF">GCM10010201_25210</name>
</gene>
<feature type="region of interest" description="Disordered" evidence="1">
    <location>
        <begin position="98"/>
        <end position="153"/>
    </location>
</feature>
<keyword evidence="3" id="KW-1185">Reference proteome</keyword>
<protein>
    <submittedName>
        <fullName evidence="2">Uncharacterized protein</fullName>
    </submittedName>
</protein>
<feature type="region of interest" description="Disordered" evidence="1">
    <location>
        <begin position="1"/>
        <end position="31"/>
    </location>
</feature>
<organism evidence="2 3">
    <name type="scientific">Pilimelia columellifera subsp. columellifera</name>
    <dbReference type="NCBI Taxonomy" id="706583"/>
    <lineage>
        <taxon>Bacteria</taxon>
        <taxon>Bacillati</taxon>
        <taxon>Actinomycetota</taxon>
        <taxon>Actinomycetes</taxon>
        <taxon>Micromonosporales</taxon>
        <taxon>Micromonosporaceae</taxon>
        <taxon>Pilimelia</taxon>
    </lineage>
</organism>